<gene>
    <name evidence="1" type="ORF">SKAU_G00101600</name>
</gene>
<evidence type="ECO:0000313" key="2">
    <source>
        <dbReference type="Proteomes" id="UP001152622"/>
    </source>
</evidence>
<sequence length="160" mass="18536">MIPLLEPNSTSKLKQRWDAVIEELREARSIHDERSKELAGMSVWSSQKTRAERKREILELRIEVCHLIEFCCDLLLNNNSLMARNRSKTLEPLKDEASELKLKAYDEKCIVEDSVSKLYPPIQSCHRARNPEEASGESVTGFQQTWTGLWMDEGICRLFL</sequence>
<comment type="caution">
    <text evidence="1">The sequence shown here is derived from an EMBL/GenBank/DDBJ whole genome shotgun (WGS) entry which is preliminary data.</text>
</comment>
<organism evidence="1 2">
    <name type="scientific">Synaphobranchus kaupii</name>
    <name type="common">Kaup's arrowtooth eel</name>
    <dbReference type="NCBI Taxonomy" id="118154"/>
    <lineage>
        <taxon>Eukaryota</taxon>
        <taxon>Metazoa</taxon>
        <taxon>Chordata</taxon>
        <taxon>Craniata</taxon>
        <taxon>Vertebrata</taxon>
        <taxon>Euteleostomi</taxon>
        <taxon>Actinopterygii</taxon>
        <taxon>Neopterygii</taxon>
        <taxon>Teleostei</taxon>
        <taxon>Anguilliformes</taxon>
        <taxon>Synaphobranchidae</taxon>
        <taxon>Synaphobranchus</taxon>
    </lineage>
</organism>
<accession>A0A9Q1FZA7</accession>
<reference evidence="1" key="1">
    <citation type="journal article" date="2023" name="Science">
        <title>Genome structures resolve the early diversification of teleost fishes.</title>
        <authorList>
            <person name="Parey E."/>
            <person name="Louis A."/>
            <person name="Montfort J."/>
            <person name="Bouchez O."/>
            <person name="Roques C."/>
            <person name="Iampietro C."/>
            <person name="Lluch J."/>
            <person name="Castinel A."/>
            <person name="Donnadieu C."/>
            <person name="Desvignes T."/>
            <person name="Floi Bucao C."/>
            <person name="Jouanno E."/>
            <person name="Wen M."/>
            <person name="Mejri S."/>
            <person name="Dirks R."/>
            <person name="Jansen H."/>
            <person name="Henkel C."/>
            <person name="Chen W.J."/>
            <person name="Zahm M."/>
            <person name="Cabau C."/>
            <person name="Klopp C."/>
            <person name="Thompson A.W."/>
            <person name="Robinson-Rechavi M."/>
            <person name="Braasch I."/>
            <person name="Lecointre G."/>
            <person name="Bobe J."/>
            <person name="Postlethwait J.H."/>
            <person name="Berthelot C."/>
            <person name="Roest Crollius H."/>
            <person name="Guiguen Y."/>
        </authorList>
    </citation>
    <scope>NUCLEOTIDE SEQUENCE</scope>
    <source>
        <strain evidence="1">WJC10195</strain>
    </source>
</reference>
<dbReference type="AlphaFoldDB" id="A0A9Q1FZA7"/>
<protein>
    <submittedName>
        <fullName evidence="1">Uncharacterized protein</fullName>
    </submittedName>
</protein>
<keyword evidence="2" id="KW-1185">Reference proteome</keyword>
<evidence type="ECO:0000313" key="1">
    <source>
        <dbReference type="EMBL" id="KAJ8370132.1"/>
    </source>
</evidence>
<name>A0A9Q1FZA7_SYNKA</name>
<proteinExistence type="predicted"/>
<dbReference type="Proteomes" id="UP001152622">
    <property type="component" value="Chromosome 3"/>
</dbReference>
<dbReference type="EMBL" id="JAINUF010000003">
    <property type="protein sequence ID" value="KAJ8370132.1"/>
    <property type="molecule type" value="Genomic_DNA"/>
</dbReference>